<dbReference type="Proteomes" id="UP000239001">
    <property type="component" value="Unassembled WGS sequence"/>
</dbReference>
<comment type="caution">
    <text evidence="2">The sequence shown here is derived from an EMBL/GenBank/DDBJ whole genome shotgun (WGS) entry which is preliminary data.</text>
</comment>
<dbReference type="SUPFAM" id="SSF47413">
    <property type="entry name" value="lambda repressor-like DNA-binding domains"/>
    <property type="match status" value="1"/>
</dbReference>
<keyword evidence="3" id="KW-1185">Reference proteome</keyword>
<dbReference type="InterPro" id="IPR001387">
    <property type="entry name" value="Cro/C1-type_HTH"/>
</dbReference>
<sequence>MEDCNILRQSFRKLKDHRKYKLVELARLSGLNHSTISTWLSCRHDLSTENLCKLLNAADQLSPGSIAEFAFLLGGGLQDESQLADILDLVAAEYRKIKDKRKDQVCV</sequence>
<name>A0A2T1LQE9_9CHRO</name>
<organism evidence="2 3">
    <name type="scientific">Aphanothece hegewaldii CCALA 016</name>
    <dbReference type="NCBI Taxonomy" id="2107694"/>
    <lineage>
        <taxon>Bacteria</taxon>
        <taxon>Bacillati</taxon>
        <taxon>Cyanobacteriota</taxon>
        <taxon>Cyanophyceae</taxon>
        <taxon>Oscillatoriophycideae</taxon>
        <taxon>Chroococcales</taxon>
        <taxon>Aphanothecaceae</taxon>
        <taxon>Aphanothece</taxon>
    </lineage>
</organism>
<dbReference type="AlphaFoldDB" id="A0A2T1LQE9"/>
<dbReference type="EMBL" id="PXOH01000112">
    <property type="protein sequence ID" value="PSF25875.1"/>
    <property type="molecule type" value="Genomic_DNA"/>
</dbReference>
<dbReference type="PROSITE" id="PS50943">
    <property type="entry name" value="HTH_CROC1"/>
    <property type="match status" value="1"/>
</dbReference>
<proteinExistence type="predicted"/>
<feature type="domain" description="HTH cro/C1-type" evidence="1">
    <location>
        <begin position="11"/>
        <end position="61"/>
    </location>
</feature>
<dbReference type="InterPro" id="IPR010982">
    <property type="entry name" value="Lambda_DNA-bd_dom_sf"/>
</dbReference>
<dbReference type="Gene3D" id="1.10.260.40">
    <property type="entry name" value="lambda repressor-like DNA-binding domains"/>
    <property type="match status" value="1"/>
</dbReference>
<dbReference type="GO" id="GO:0003677">
    <property type="term" value="F:DNA binding"/>
    <property type="evidence" value="ECO:0007669"/>
    <property type="project" value="InterPro"/>
</dbReference>
<accession>A0A2T1LQE9</accession>
<protein>
    <recommendedName>
        <fullName evidence="1">HTH cro/C1-type domain-containing protein</fullName>
    </recommendedName>
</protein>
<reference evidence="2 3" key="1">
    <citation type="submission" date="2018-03" db="EMBL/GenBank/DDBJ databases">
        <title>The ancient ancestry and fast evolution of plastids.</title>
        <authorList>
            <person name="Moore K.R."/>
            <person name="Magnabosco C."/>
            <person name="Momper L."/>
            <person name="Gold D.A."/>
            <person name="Bosak T."/>
            <person name="Fournier G.P."/>
        </authorList>
    </citation>
    <scope>NUCLEOTIDE SEQUENCE [LARGE SCALE GENOMIC DNA]</scope>
    <source>
        <strain evidence="2 3">CCALA 016</strain>
    </source>
</reference>
<reference evidence="2 3" key="2">
    <citation type="submission" date="2018-03" db="EMBL/GenBank/DDBJ databases">
        <authorList>
            <person name="Keele B.F."/>
        </authorList>
    </citation>
    <scope>NUCLEOTIDE SEQUENCE [LARGE SCALE GENOMIC DNA]</scope>
    <source>
        <strain evidence="2 3">CCALA 016</strain>
    </source>
</reference>
<dbReference type="RefSeq" id="WP_106459633.1">
    <property type="nucleotide sequence ID" value="NZ_PXOH01000112.1"/>
</dbReference>
<evidence type="ECO:0000259" key="1">
    <source>
        <dbReference type="PROSITE" id="PS50943"/>
    </source>
</evidence>
<evidence type="ECO:0000313" key="2">
    <source>
        <dbReference type="EMBL" id="PSF25875.1"/>
    </source>
</evidence>
<evidence type="ECO:0000313" key="3">
    <source>
        <dbReference type="Proteomes" id="UP000239001"/>
    </source>
</evidence>
<dbReference type="CDD" id="cd00093">
    <property type="entry name" value="HTH_XRE"/>
    <property type="match status" value="1"/>
</dbReference>
<gene>
    <name evidence="2" type="ORF">C7H19_25210</name>
</gene>